<accession>A0A4R2BD26</accession>
<proteinExistence type="inferred from homology"/>
<comment type="function">
    <text evidence="2">Hydrolyzes RNA 2',3'-cyclic phosphodiester to an RNA 2'-phosphomonoester.</text>
</comment>
<dbReference type="HAMAP" id="MF_01940">
    <property type="entry name" value="RNA_CPDase"/>
    <property type="match status" value="1"/>
</dbReference>
<feature type="short sequence motif" description="HXTX 1" evidence="2">
    <location>
        <begin position="45"/>
        <end position="48"/>
    </location>
</feature>
<evidence type="ECO:0000313" key="5">
    <source>
        <dbReference type="Proteomes" id="UP000295689"/>
    </source>
</evidence>
<dbReference type="GO" id="GO:0016874">
    <property type="term" value="F:ligase activity"/>
    <property type="evidence" value="ECO:0007669"/>
    <property type="project" value="UniProtKB-KW"/>
</dbReference>
<dbReference type="InterPro" id="IPR014051">
    <property type="entry name" value="Phosphoesterase_HXTX"/>
</dbReference>
<name>A0A4R2BD26_9BACI</name>
<dbReference type="GO" id="GO:0008664">
    <property type="term" value="F:RNA 2',3'-cyclic 3'-phosphodiesterase activity"/>
    <property type="evidence" value="ECO:0007669"/>
    <property type="project" value="UniProtKB-EC"/>
</dbReference>
<evidence type="ECO:0000313" key="4">
    <source>
        <dbReference type="EMBL" id="TCN24383.1"/>
    </source>
</evidence>
<reference evidence="4 5" key="1">
    <citation type="journal article" date="2015" name="Stand. Genomic Sci.">
        <title>Genomic Encyclopedia of Bacterial and Archaeal Type Strains, Phase III: the genomes of soil and plant-associated and newly described type strains.</title>
        <authorList>
            <person name="Whitman W.B."/>
            <person name="Woyke T."/>
            <person name="Klenk H.P."/>
            <person name="Zhou Y."/>
            <person name="Lilburn T.G."/>
            <person name="Beck B.J."/>
            <person name="De Vos P."/>
            <person name="Vandamme P."/>
            <person name="Eisen J.A."/>
            <person name="Garrity G."/>
            <person name="Hugenholtz P."/>
            <person name="Kyrpides N.C."/>
        </authorList>
    </citation>
    <scope>NUCLEOTIDE SEQUENCE [LARGE SCALE GENOMIC DNA]</scope>
    <source>
        <strain evidence="4 5">CV53</strain>
    </source>
</reference>
<comment type="similarity">
    <text evidence="2">Belongs to the 2H phosphoesterase superfamily. ThpR family.</text>
</comment>
<dbReference type="EC" id="3.1.4.58" evidence="2"/>
<keyword evidence="1 2" id="KW-0378">Hydrolase</keyword>
<sequence length="188" mass="21417">MSDEKHHYFYALALPDEAKECLSAAGKELQEQFPFKRWVHPLDLHITLAFLGNAPEEKLNASIKNLEATLNPGKFSLQIEKLGVFGKMDSPRIFWAGVNHEPKLNDAREQVYASCKASGFQLETRPFKPHITLARKWAGNEPFSPQLLEMKNPFLKDPVLLSGDKIVLYKTNLGKEPKYEPVKVFPLR</sequence>
<evidence type="ECO:0000256" key="2">
    <source>
        <dbReference type="HAMAP-Rule" id="MF_01940"/>
    </source>
</evidence>
<comment type="catalytic activity">
    <reaction evidence="2">
        <text>a 3'-end 2',3'-cyclophospho-ribonucleotide-RNA + H2O = a 3'-end 2'-phospho-ribonucleotide-RNA + H(+)</text>
        <dbReference type="Rhea" id="RHEA:11828"/>
        <dbReference type="Rhea" id="RHEA-COMP:10464"/>
        <dbReference type="Rhea" id="RHEA-COMP:17353"/>
        <dbReference type="ChEBI" id="CHEBI:15377"/>
        <dbReference type="ChEBI" id="CHEBI:15378"/>
        <dbReference type="ChEBI" id="CHEBI:83064"/>
        <dbReference type="ChEBI" id="CHEBI:173113"/>
        <dbReference type="EC" id="3.1.4.58"/>
    </reaction>
</comment>
<gene>
    <name evidence="4" type="ORF">EV146_10777</name>
</gene>
<evidence type="ECO:0000256" key="1">
    <source>
        <dbReference type="ARBA" id="ARBA00022801"/>
    </source>
</evidence>
<dbReference type="PANTHER" id="PTHR35561">
    <property type="entry name" value="RNA 2',3'-CYCLIC PHOSPHODIESTERASE"/>
    <property type="match status" value="1"/>
</dbReference>
<evidence type="ECO:0000259" key="3">
    <source>
        <dbReference type="Pfam" id="PF02834"/>
    </source>
</evidence>
<feature type="domain" description="Phosphoesterase HXTX" evidence="3">
    <location>
        <begin position="102"/>
        <end position="177"/>
    </location>
</feature>
<dbReference type="Proteomes" id="UP000295689">
    <property type="component" value="Unassembled WGS sequence"/>
</dbReference>
<feature type="active site" description="Proton donor" evidence="2">
    <location>
        <position position="45"/>
    </location>
</feature>
<dbReference type="AlphaFoldDB" id="A0A4R2BD26"/>
<keyword evidence="4" id="KW-0436">Ligase</keyword>
<dbReference type="SUPFAM" id="SSF55144">
    <property type="entry name" value="LigT-like"/>
    <property type="match status" value="1"/>
</dbReference>
<dbReference type="RefSeq" id="WP_132007089.1">
    <property type="nucleotide sequence ID" value="NZ_JABUHM010000005.1"/>
</dbReference>
<feature type="active site" description="Proton acceptor" evidence="2">
    <location>
        <position position="130"/>
    </location>
</feature>
<protein>
    <recommendedName>
        <fullName evidence="2">RNA 2',3'-cyclic phosphodiesterase</fullName>
        <shortName evidence="2">RNA 2',3'-CPDase</shortName>
        <ecNumber evidence="2">3.1.4.58</ecNumber>
    </recommendedName>
</protein>
<dbReference type="InterPro" id="IPR004175">
    <property type="entry name" value="RNA_CPDase"/>
</dbReference>
<dbReference type="Gene3D" id="3.90.1140.10">
    <property type="entry name" value="Cyclic phosphodiesterase"/>
    <property type="match status" value="1"/>
</dbReference>
<feature type="domain" description="Phosphoesterase HXTX" evidence="3">
    <location>
        <begin position="13"/>
        <end position="95"/>
    </location>
</feature>
<feature type="short sequence motif" description="HXTX 2" evidence="2">
    <location>
        <begin position="130"/>
        <end position="133"/>
    </location>
</feature>
<organism evidence="4 5">
    <name type="scientific">Mesobacillus foraminis</name>
    <dbReference type="NCBI Taxonomy" id="279826"/>
    <lineage>
        <taxon>Bacteria</taxon>
        <taxon>Bacillati</taxon>
        <taxon>Bacillota</taxon>
        <taxon>Bacilli</taxon>
        <taxon>Bacillales</taxon>
        <taxon>Bacillaceae</taxon>
        <taxon>Mesobacillus</taxon>
    </lineage>
</organism>
<dbReference type="InterPro" id="IPR009097">
    <property type="entry name" value="Cyclic_Pdiesterase"/>
</dbReference>
<dbReference type="Pfam" id="PF02834">
    <property type="entry name" value="LigT_PEase"/>
    <property type="match status" value="2"/>
</dbReference>
<dbReference type="EMBL" id="SLVV01000007">
    <property type="protein sequence ID" value="TCN24383.1"/>
    <property type="molecule type" value="Genomic_DNA"/>
</dbReference>
<dbReference type="NCBIfam" id="TIGR02258">
    <property type="entry name" value="2_5_ligase"/>
    <property type="match status" value="1"/>
</dbReference>
<comment type="caution">
    <text evidence="4">The sequence shown here is derived from an EMBL/GenBank/DDBJ whole genome shotgun (WGS) entry which is preliminary data.</text>
</comment>
<keyword evidence="5" id="KW-1185">Reference proteome</keyword>
<dbReference type="GO" id="GO:0004113">
    <property type="term" value="F:2',3'-cyclic-nucleotide 3'-phosphodiesterase activity"/>
    <property type="evidence" value="ECO:0007669"/>
    <property type="project" value="InterPro"/>
</dbReference>
<dbReference type="PANTHER" id="PTHR35561:SF1">
    <property type="entry name" value="RNA 2',3'-CYCLIC PHOSPHODIESTERASE"/>
    <property type="match status" value="1"/>
</dbReference>